<dbReference type="EMBL" id="CP051167">
    <property type="protein sequence ID" value="QIZ69529.1"/>
    <property type="molecule type" value="Genomic_DNA"/>
</dbReference>
<gene>
    <name evidence="2" type="ORF">HCG48_02140</name>
</gene>
<feature type="domain" description="NADP-dependent oxidoreductase" evidence="1">
    <location>
        <begin position="19"/>
        <end position="319"/>
    </location>
</feature>
<name>A0A6H1TW31_9CYAN</name>
<dbReference type="AlphaFoldDB" id="A0A6H1TW31"/>
<evidence type="ECO:0000313" key="3">
    <source>
        <dbReference type="Proteomes" id="UP000500857"/>
    </source>
</evidence>
<accession>A0A6H1TW31</accession>
<reference evidence="2 3" key="1">
    <citation type="submission" date="2020-04" db="EMBL/GenBank/DDBJ databases">
        <authorList>
            <person name="Basu S."/>
            <person name="Maruthanayagam V."/>
            <person name="Chakraborty S."/>
            <person name="Pramanik A."/>
            <person name="Mukherjee J."/>
            <person name="Brink B."/>
        </authorList>
    </citation>
    <scope>NUCLEOTIDE SEQUENCE [LARGE SCALE GENOMIC DNA]</scope>
    <source>
        <strain evidence="2 3">AP17</strain>
    </source>
</reference>
<evidence type="ECO:0000259" key="1">
    <source>
        <dbReference type="Pfam" id="PF00248"/>
    </source>
</evidence>
<dbReference type="KEGG" id="oxy:HCG48_02140"/>
<dbReference type="InterPro" id="IPR036812">
    <property type="entry name" value="NAD(P)_OxRdtase_dom_sf"/>
</dbReference>
<proteinExistence type="predicted"/>
<dbReference type="SUPFAM" id="SSF51430">
    <property type="entry name" value="NAD(P)-linked oxidoreductase"/>
    <property type="match status" value="1"/>
</dbReference>
<organism evidence="2 3">
    <name type="scientific">Oxynema aestuarii AP17</name>
    <dbReference type="NCBI Taxonomy" id="2064643"/>
    <lineage>
        <taxon>Bacteria</taxon>
        <taxon>Bacillati</taxon>
        <taxon>Cyanobacteriota</taxon>
        <taxon>Cyanophyceae</taxon>
        <taxon>Oscillatoriophycideae</taxon>
        <taxon>Oscillatoriales</taxon>
        <taxon>Oscillatoriaceae</taxon>
        <taxon>Oxynema</taxon>
        <taxon>Oxynema aestuarii</taxon>
    </lineage>
</organism>
<evidence type="ECO:0000313" key="2">
    <source>
        <dbReference type="EMBL" id="QIZ69529.1"/>
    </source>
</evidence>
<protein>
    <submittedName>
        <fullName evidence="2">Aldo/keto reductase</fullName>
    </submittedName>
</protein>
<dbReference type="Proteomes" id="UP000500857">
    <property type="component" value="Chromosome"/>
</dbReference>
<keyword evidence="3" id="KW-1185">Reference proteome</keyword>
<dbReference type="PANTHER" id="PTHR43147">
    <property type="entry name" value="PROTEIN TAS"/>
    <property type="match status" value="1"/>
</dbReference>
<dbReference type="RefSeq" id="WP_168567686.1">
    <property type="nucleotide sequence ID" value="NZ_CP051167.1"/>
</dbReference>
<dbReference type="PANTHER" id="PTHR43147:SF2">
    <property type="entry name" value="NADP-DEPENDENT OXIDOREDUCTASE DOMAIN-CONTAINING PROTEIN"/>
    <property type="match status" value="1"/>
</dbReference>
<sequence length="340" mass="39024">MNLPESSRFQLTPDLQICRILNGMWQVSGAHGKIDRDRAIAAMFDYTDAGFSTWDLADHYGPAEDFIGEFRRQWATRRSPETLGQIHAFTKWVPRPTAMTREIVEKNIDISRRRMGVEALDLLQFHWWDYRHRAYLDALDYLAELQAEGKIKHLALTNFDTEHLKELSDRGVNIVSNQVQFSIVDRRPERQMVELCQERGIHLLAYGTLCGGLLSERYLGEGEPRWGRLNTASLGKYKQMVDVWGNWSLFQQLLQVLKEIADKHGVKIANVAVRYVLDKPAVAGAIVGARLGVSEHIEDNAKTFGFDLDGEDRDRIDEFATRSRDLWGAIGDCGDEYRRR</sequence>
<dbReference type="Gene3D" id="3.20.20.100">
    <property type="entry name" value="NADP-dependent oxidoreductase domain"/>
    <property type="match status" value="1"/>
</dbReference>
<dbReference type="InterPro" id="IPR023210">
    <property type="entry name" value="NADP_OxRdtase_dom"/>
</dbReference>
<dbReference type="Pfam" id="PF00248">
    <property type="entry name" value="Aldo_ket_red"/>
    <property type="match status" value="1"/>
</dbReference>
<dbReference type="CDD" id="cd19101">
    <property type="entry name" value="AKR_unchar"/>
    <property type="match status" value="1"/>
</dbReference>